<dbReference type="RefSeq" id="WP_276828324.1">
    <property type="nucleotide sequence ID" value="NZ_DYVX01000077.1"/>
</dbReference>
<dbReference type="PANTHER" id="PTHR30572:SF18">
    <property type="entry name" value="ABC-TYPE MACROLIDE FAMILY EXPORT SYSTEM PERMEASE COMPONENT 2"/>
    <property type="match status" value="1"/>
</dbReference>
<dbReference type="GO" id="GO:0005886">
    <property type="term" value="C:plasma membrane"/>
    <property type="evidence" value="ECO:0007669"/>
    <property type="project" value="UniProtKB-SubCell"/>
</dbReference>
<feature type="transmembrane region" description="Helical" evidence="6">
    <location>
        <begin position="431"/>
        <end position="453"/>
    </location>
</feature>
<dbReference type="InterPro" id="IPR050250">
    <property type="entry name" value="Macrolide_Exporter_MacB"/>
</dbReference>
<dbReference type="EMBL" id="DYVX01000077">
    <property type="protein sequence ID" value="HJF92607.1"/>
    <property type="molecule type" value="Genomic_DNA"/>
</dbReference>
<proteinExistence type="predicted"/>
<protein>
    <submittedName>
        <fullName evidence="9">ABC transporter permease</fullName>
    </submittedName>
</protein>
<evidence type="ECO:0000313" key="9">
    <source>
        <dbReference type="EMBL" id="HJF92607.1"/>
    </source>
</evidence>
<feature type="transmembrane region" description="Helical" evidence="6">
    <location>
        <begin position="337"/>
        <end position="359"/>
    </location>
</feature>
<organism evidence="9 10">
    <name type="scientific">Mediterranea massiliensis</name>
    <dbReference type="NCBI Taxonomy" id="1841865"/>
    <lineage>
        <taxon>Bacteria</taxon>
        <taxon>Pseudomonadati</taxon>
        <taxon>Bacteroidota</taxon>
        <taxon>Bacteroidia</taxon>
        <taxon>Bacteroidales</taxon>
        <taxon>Bacteroidaceae</taxon>
        <taxon>Mediterranea</taxon>
    </lineage>
</organism>
<dbReference type="Proteomes" id="UP000717835">
    <property type="component" value="Unassembled WGS sequence"/>
</dbReference>
<sequence>MILHYVTLAIRNLLKYRTQNIISIIGLAVGLFSFCVCLYCSRFIQSTNHCFDNYKRIVLVSLYDSEQARYFSGTPAPLCEDMRGWAKGVEALSFVTYPRQMPFDIEVRPGKTLPYELKRMETDSLYARIFTPRIVAGSWEGASHTPNALVMSRSTAVRIFGSEAEAIGKTCVMTRRLPTSPSTTPHDGGITYTVQAVMDDTPLNNSLHFMETMDMLVLNDSEGLLQSNSRHEMTGGNTFALLAPDADIRQLEEQFMQRGYSWQLYDRDYEAQVFPIGRFPYEHRQLSVTSWITGTMGLLILLVGLLNFFHFLIGSYFNRTKEFSVMKVNGCSGGQLFTLLFVQSLLVVLAASLLMLWGIEVTDGRLDYSVEFMSMTFSKSLLMRHAVQYIGLLVLLCAGICLVATLRIRRISVQDGLGGGRRRRQSHRGRNFMLGVQFFLCWLFVALSAALYLQSEKTSGTLLHTLSMQEKASILSIPLDYSCLNNAEKQSLVGRFKSLAAVEDALLADVSYLGGSSGNLMMTEKGNDNSWIEVEVMRVPANFFSFMNIPLEQGRAPKTEADIVADRTWQQRMEKDILGMPLYDSQRDYSVCGICAPFQTDTYSKSIGYVFLLYNPSDYIGHCYLKCHSGRVQEVKARVEQLLREALPESVPVRVGTLLDDIHDRQPLEYTMKNIVLFFAVVSILITLLGVYSSITLDTERRQKEVAIRKVNGAGVPQIMLLFARLYIVLLAVSALLAFPLVGFVLQQWKRMYIVFFDCGFFYWAGVFVLVAAVTTLTIIFRILRTARQNPAEVIKRE</sequence>
<reference evidence="9" key="2">
    <citation type="submission" date="2021-09" db="EMBL/GenBank/DDBJ databases">
        <authorList>
            <person name="Gilroy R."/>
        </authorList>
    </citation>
    <scope>NUCLEOTIDE SEQUENCE</scope>
    <source>
        <strain evidence="9">CHK55-1828</strain>
    </source>
</reference>
<evidence type="ECO:0000259" key="8">
    <source>
        <dbReference type="Pfam" id="PF12704"/>
    </source>
</evidence>
<dbReference type="Pfam" id="PF12704">
    <property type="entry name" value="MacB_PCD"/>
    <property type="match status" value="1"/>
</dbReference>
<evidence type="ECO:0000256" key="1">
    <source>
        <dbReference type="ARBA" id="ARBA00004651"/>
    </source>
</evidence>
<feature type="transmembrane region" description="Helical" evidence="6">
    <location>
        <begin position="291"/>
        <end position="317"/>
    </location>
</feature>
<feature type="transmembrane region" description="Helical" evidence="6">
    <location>
        <begin position="675"/>
        <end position="695"/>
    </location>
</feature>
<evidence type="ECO:0000256" key="2">
    <source>
        <dbReference type="ARBA" id="ARBA00022475"/>
    </source>
</evidence>
<feature type="transmembrane region" description="Helical" evidence="6">
    <location>
        <begin position="761"/>
        <end position="781"/>
    </location>
</feature>
<feature type="domain" description="ABC3 transporter permease C-terminal" evidence="7">
    <location>
        <begin position="296"/>
        <end position="412"/>
    </location>
</feature>
<dbReference type="InterPro" id="IPR025857">
    <property type="entry name" value="MacB_PCD"/>
</dbReference>
<feature type="transmembrane region" description="Helical" evidence="6">
    <location>
        <begin position="21"/>
        <end position="44"/>
    </location>
</feature>
<dbReference type="InterPro" id="IPR003838">
    <property type="entry name" value="ABC3_permease_C"/>
</dbReference>
<feature type="transmembrane region" description="Helical" evidence="6">
    <location>
        <begin position="726"/>
        <end position="749"/>
    </location>
</feature>
<feature type="transmembrane region" description="Helical" evidence="6">
    <location>
        <begin position="386"/>
        <end position="406"/>
    </location>
</feature>
<keyword evidence="3 6" id="KW-0812">Transmembrane</keyword>
<feature type="domain" description="MacB-like periplasmic core" evidence="8">
    <location>
        <begin position="22"/>
        <end position="255"/>
    </location>
</feature>
<feature type="domain" description="ABC3 transporter permease C-terminal" evidence="7">
    <location>
        <begin position="678"/>
        <end position="791"/>
    </location>
</feature>
<evidence type="ECO:0000259" key="7">
    <source>
        <dbReference type="Pfam" id="PF02687"/>
    </source>
</evidence>
<reference evidence="9" key="1">
    <citation type="journal article" date="2021" name="PeerJ">
        <title>Extensive microbial diversity within the chicken gut microbiome revealed by metagenomics and culture.</title>
        <authorList>
            <person name="Gilroy R."/>
            <person name="Ravi A."/>
            <person name="Getino M."/>
            <person name="Pursley I."/>
            <person name="Horton D.L."/>
            <person name="Alikhan N.F."/>
            <person name="Baker D."/>
            <person name="Gharbi K."/>
            <person name="Hall N."/>
            <person name="Watson M."/>
            <person name="Adriaenssens E.M."/>
            <person name="Foster-Nyarko E."/>
            <person name="Jarju S."/>
            <person name="Secka A."/>
            <person name="Antonio M."/>
            <person name="Oren A."/>
            <person name="Chaudhuri R.R."/>
            <person name="La Ragione R."/>
            <person name="Hildebrand F."/>
            <person name="Pallen M.J."/>
        </authorList>
    </citation>
    <scope>NUCLEOTIDE SEQUENCE</scope>
    <source>
        <strain evidence="9">CHK55-1828</strain>
    </source>
</reference>
<keyword evidence="5 6" id="KW-0472">Membrane</keyword>
<dbReference type="GO" id="GO:0022857">
    <property type="term" value="F:transmembrane transporter activity"/>
    <property type="evidence" value="ECO:0007669"/>
    <property type="project" value="TreeGrafter"/>
</dbReference>
<evidence type="ECO:0000313" key="10">
    <source>
        <dbReference type="Proteomes" id="UP000717835"/>
    </source>
</evidence>
<comment type="caution">
    <text evidence="9">The sequence shown here is derived from an EMBL/GenBank/DDBJ whole genome shotgun (WGS) entry which is preliminary data.</text>
</comment>
<evidence type="ECO:0000256" key="3">
    <source>
        <dbReference type="ARBA" id="ARBA00022692"/>
    </source>
</evidence>
<evidence type="ECO:0000256" key="4">
    <source>
        <dbReference type="ARBA" id="ARBA00022989"/>
    </source>
</evidence>
<comment type="subcellular location">
    <subcellularLocation>
        <location evidence="1">Cell membrane</location>
        <topology evidence="1">Multi-pass membrane protein</topology>
    </subcellularLocation>
</comment>
<evidence type="ECO:0000256" key="6">
    <source>
        <dbReference type="SAM" id="Phobius"/>
    </source>
</evidence>
<keyword evidence="4 6" id="KW-1133">Transmembrane helix</keyword>
<keyword evidence="2" id="KW-1003">Cell membrane</keyword>
<dbReference type="AlphaFoldDB" id="A0A921LEH0"/>
<accession>A0A921LEH0</accession>
<name>A0A921LEH0_9BACT</name>
<dbReference type="Pfam" id="PF02687">
    <property type="entry name" value="FtsX"/>
    <property type="match status" value="2"/>
</dbReference>
<evidence type="ECO:0000256" key="5">
    <source>
        <dbReference type="ARBA" id="ARBA00023136"/>
    </source>
</evidence>
<gene>
    <name evidence="9" type="ORF">K8W02_09535</name>
</gene>
<dbReference type="PANTHER" id="PTHR30572">
    <property type="entry name" value="MEMBRANE COMPONENT OF TRANSPORTER-RELATED"/>
    <property type="match status" value="1"/>
</dbReference>